<evidence type="ECO:0000256" key="3">
    <source>
        <dbReference type="ARBA" id="ARBA00022679"/>
    </source>
</evidence>
<dbReference type="PANTHER" id="PTHR31933">
    <property type="entry name" value="O-FUCOSYLTRANSFERASE 2-RELATED"/>
    <property type="match status" value="1"/>
</dbReference>
<dbReference type="InterPro" id="IPR052272">
    <property type="entry name" value="GT106_glycosyltransferase"/>
</dbReference>
<name>A0A9Q0WHM5_SALPP</name>
<gene>
    <name evidence="7" type="ORF">OIU79_023221</name>
</gene>
<dbReference type="AlphaFoldDB" id="A0A9Q0WHM5"/>
<reference evidence="7" key="2">
    <citation type="journal article" date="2023" name="Int. J. Mol. Sci.">
        <title>De Novo Assembly and Annotation of 11 Diverse Shrub Willow (Salix) Genomes Reveals Novel Gene Organization in Sex-Linked Regions.</title>
        <authorList>
            <person name="Hyden B."/>
            <person name="Feng K."/>
            <person name="Yates T.B."/>
            <person name="Jawdy S."/>
            <person name="Cereghino C."/>
            <person name="Smart L.B."/>
            <person name="Muchero W."/>
        </authorList>
    </citation>
    <scope>NUCLEOTIDE SEQUENCE</scope>
    <source>
        <tissue evidence="7">Shoot tip</tissue>
    </source>
</reference>
<sequence length="220" mass="24882">MLAHSLCEYGGGEAERKELEAYREIHFPALTHLKKTTELRSPALLRSEGLCPLTPEEAVLMLAALGFRRKTQMFIAGANIYGGRSRLTALTSLYHNLVTKERLLSASELKPFMNFSSQLAALDFIACTASDAFAMTDSGSQLSSLVSGFRIYYGGGKMPTIRPNKRRLADIFMKNNTIEWRIFEQSVRKAVRQTKHVFERPKGRSVYRYPRCRECMCLAD</sequence>
<evidence type="ECO:0000256" key="1">
    <source>
        <dbReference type="ARBA" id="ARBA00007737"/>
    </source>
</evidence>
<dbReference type="Proteomes" id="UP001151532">
    <property type="component" value="Chromosome 4"/>
</dbReference>
<dbReference type="InterPro" id="IPR019378">
    <property type="entry name" value="GDP-Fuc_O-FucTrfase"/>
</dbReference>
<comment type="similarity">
    <text evidence="1">Belongs to the glycosyltransferase GT106 family.</text>
</comment>
<evidence type="ECO:0000256" key="2">
    <source>
        <dbReference type="ARBA" id="ARBA00022676"/>
    </source>
</evidence>
<keyword evidence="2" id="KW-0328">Glycosyltransferase</keyword>
<dbReference type="OrthoDB" id="1868072at2759"/>
<evidence type="ECO:0000256" key="5">
    <source>
        <dbReference type="ARBA" id="ARBA00023277"/>
    </source>
</evidence>
<keyword evidence="4" id="KW-0294">Fucose metabolism</keyword>
<dbReference type="GO" id="GO:0016757">
    <property type="term" value="F:glycosyltransferase activity"/>
    <property type="evidence" value="ECO:0007669"/>
    <property type="project" value="UniProtKB-KW"/>
</dbReference>
<keyword evidence="3" id="KW-0808">Transferase</keyword>
<dbReference type="PANTHER" id="PTHR31933:SF9">
    <property type="entry name" value="O-FUCOSYLTRANSFERASE 2"/>
    <property type="match status" value="1"/>
</dbReference>
<proteinExistence type="inferred from homology"/>
<comment type="caution">
    <text evidence="7">The sequence shown here is derived from an EMBL/GenBank/DDBJ whole genome shotgun (WGS) entry which is preliminary data.</text>
</comment>
<protein>
    <recommendedName>
        <fullName evidence="6">O-fucosyltransferase family protein</fullName>
    </recommendedName>
</protein>
<keyword evidence="5" id="KW-0119">Carbohydrate metabolism</keyword>
<accession>A0A9Q0WHM5</accession>
<evidence type="ECO:0000313" key="7">
    <source>
        <dbReference type="EMBL" id="KAJ6767416.1"/>
    </source>
</evidence>
<evidence type="ECO:0000313" key="8">
    <source>
        <dbReference type="Proteomes" id="UP001151532"/>
    </source>
</evidence>
<dbReference type="GO" id="GO:0006004">
    <property type="term" value="P:fucose metabolic process"/>
    <property type="evidence" value="ECO:0007669"/>
    <property type="project" value="UniProtKB-KW"/>
</dbReference>
<evidence type="ECO:0000256" key="4">
    <source>
        <dbReference type="ARBA" id="ARBA00023253"/>
    </source>
</evidence>
<reference evidence="7" key="1">
    <citation type="submission" date="2022-11" db="EMBL/GenBank/DDBJ databases">
        <authorList>
            <person name="Hyden B.L."/>
            <person name="Feng K."/>
            <person name="Yates T."/>
            <person name="Jawdy S."/>
            <person name="Smart L.B."/>
            <person name="Muchero W."/>
        </authorList>
    </citation>
    <scope>NUCLEOTIDE SEQUENCE</scope>
    <source>
        <tissue evidence="7">Shoot tip</tissue>
    </source>
</reference>
<evidence type="ECO:0000256" key="6">
    <source>
        <dbReference type="ARBA" id="ARBA00030350"/>
    </source>
</evidence>
<keyword evidence="8" id="KW-1185">Reference proteome</keyword>
<dbReference type="EMBL" id="JAPFFK010000004">
    <property type="protein sequence ID" value="KAJ6767416.1"/>
    <property type="molecule type" value="Genomic_DNA"/>
</dbReference>
<dbReference type="Pfam" id="PF10250">
    <property type="entry name" value="O-FucT"/>
    <property type="match status" value="1"/>
</dbReference>
<organism evidence="7 8">
    <name type="scientific">Salix purpurea</name>
    <name type="common">Purple osier willow</name>
    <dbReference type="NCBI Taxonomy" id="77065"/>
    <lineage>
        <taxon>Eukaryota</taxon>
        <taxon>Viridiplantae</taxon>
        <taxon>Streptophyta</taxon>
        <taxon>Embryophyta</taxon>
        <taxon>Tracheophyta</taxon>
        <taxon>Spermatophyta</taxon>
        <taxon>Magnoliopsida</taxon>
        <taxon>eudicotyledons</taxon>
        <taxon>Gunneridae</taxon>
        <taxon>Pentapetalae</taxon>
        <taxon>rosids</taxon>
        <taxon>fabids</taxon>
        <taxon>Malpighiales</taxon>
        <taxon>Salicaceae</taxon>
        <taxon>Saliceae</taxon>
        <taxon>Salix</taxon>
    </lineage>
</organism>